<sequence length="64" mass="6841">MICYAGTCSVQGYGLQASTVANVWFDGKYNGQGYGLQESTVANECYSLQASTVIKGMVAEKYKG</sequence>
<comment type="caution">
    <text evidence="1">The sequence shown here is derived from an EMBL/GenBank/DDBJ whole genome shotgun (WGS) entry which is preliminary data.</text>
</comment>
<evidence type="ECO:0000313" key="1">
    <source>
        <dbReference type="EMBL" id="KAH3727620.1"/>
    </source>
</evidence>
<dbReference type="AlphaFoldDB" id="A0A9D4CLK8"/>
<name>A0A9D4CLK8_DREPO</name>
<reference evidence="1" key="2">
    <citation type="submission" date="2020-11" db="EMBL/GenBank/DDBJ databases">
        <authorList>
            <person name="McCartney M.A."/>
            <person name="Auch B."/>
            <person name="Kono T."/>
            <person name="Mallez S."/>
            <person name="Becker A."/>
            <person name="Gohl D.M."/>
            <person name="Silverstein K.A.T."/>
            <person name="Koren S."/>
            <person name="Bechman K.B."/>
            <person name="Herman A."/>
            <person name="Abrahante J.E."/>
            <person name="Garbe J."/>
        </authorList>
    </citation>
    <scope>NUCLEOTIDE SEQUENCE</scope>
    <source>
        <strain evidence="1">Duluth1</strain>
        <tissue evidence="1">Whole animal</tissue>
    </source>
</reference>
<accession>A0A9D4CLK8</accession>
<evidence type="ECO:0000313" key="2">
    <source>
        <dbReference type="Proteomes" id="UP000828390"/>
    </source>
</evidence>
<proteinExistence type="predicted"/>
<keyword evidence="2" id="KW-1185">Reference proteome</keyword>
<dbReference type="Proteomes" id="UP000828390">
    <property type="component" value="Unassembled WGS sequence"/>
</dbReference>
<dbReference type="EMBL" id="JAIWYP010000012">
    <property type="protein sequence ID" value="KAH3727620.1"/>
    <property type="molecule type" value="Genomic_DNA"/>
</dbReference>
<protein>
    <submittedName>
        <fullName evidence="1">Uncharacterized protein</fullName>
    </submittedName>
</protein>
<reference evidence="1" key="1">
    <citation type="journal article" date="2019" name="bioRxiv">
        <title>The Genome of the Zebra Mussel, Dreissena polymorpha: A Resource for Invasive Species Research.</title>
        <authorList>
            <person name="McCartney M.A."/>
            <person name="Auch B."/>
            <person name="Kono T."/>
            <person name="Mallez S."/>
            <person name="Zhang Y."/>
            <person name="Obille A."/>
            <person name="Becker A."/>
            <person name="Abrahante J.E."/>
            <person name="Garbe J."/>
            <person name="Badalamenti J.P."/>
            <person name="Herman A."/>
            <person name="Mangelson H."/>
            <person name="Liachko I."/>
            <person name="Sullivan S."/>
            <person name="Sone E.D."/>
            <person name="Koren S."/>
            <person name="Silverstein K.A.T."/>
            <person name="Beckman K.B."/>
            <person name="Gohl D.M."/>
        </authorList>
    </citation>
    <scope>NUCLEOTIDE SEQUENCE</scope>
    <source>
        <strain evidence="1">Duluth1</strain>
        <tissue evidence="1">Whole animal</tissue>
    </source>
</reference>
<gene>
    <name evidence="1" type="ORF">DPMN_053559</name>
</gene>
<organism evidence="1 2">
    <name type="scientific">Dreissena polymorpha</name>
    <name type="common">Zebra mussel</name>
    <name type="synonym">Mytilus polymorpha</name>
    <dbReference type="NCBI Taxonomy" id="45954"/>
    <lineage>
        <taxon>Eukaryota</taxon>
        <taxon>Metazoa</taxon>
        <taxon>Spiralia</taxon>
        <taxon>Lophotrochozoa</taxon>
        <taxon>Mollusca</taxon>
        <taxon>Bivalvia</taxon>
        <taxon>Autobranchia</taxon>
        <taxon>Heteroconchia</taxon>
        <taxon>Euheterodonta</taxon>
        <taxon>Imparidentia</taxon>
        <taxon>Neoheterodontei</taxon>
        <taxon>Myida</taxon>
        <taxon>Dreissenoidea</taxon>
        <taxon>Dreissenidae</taxon>
        <taxon>Dreissena</taxon>
    </lineage>
</organism>